<evidence type="ECO:0000313" key="2">
    <source>
        <dbReference type="Proteomes" id="UP000550895"/>
    </source>
</evidence>
<dbReference type="EMBL" id="JACHGA010000001">
    <property type="protein sequence ID" value="MBB5274625.1"/>
    <property type="molecule type" value="Genomic_DNA"/>
</dbReference>
<keyword evidence="2" id="KW-1185">Reference proteome</keyword>
<dbReference type="AlphaFoldDB" id="A0A7W8HM35"/>
<reference evidence="1 2" key="1">
    <citation type="submission" date="2020-08" db="EMBL/GenBank/DDBJ databases">
        <title>Genomic Encyclopedia of Type Strains, Phase IV (KMG-IV): sequencing the most valuable type-strain genomes for metagenomic binning, comparative biology and taxonomic classification.</title>
        <authorList>
            <person name="Goeker M."/>
        </authorList>
    </citation>
    <scope>NUCLEOTIDE SEQUENCE [LARGE SCALE GENOMIC DNA]</scope>
    <source>
        <strain evidence="1 2">DSM 26376</strain>
    </source>
</reference>
<name>A0A7W8HM35_9HYPH</name>
<comment type="caution">
    <text evidence="1">The sequence shown here is derived from an EMBL/GenBank/DDBJ whole genome shotgun (WGS) entry which is preliminary data.</text>
</comment>
<proteinExistence type="predicted"/>
<dbReference type="Proteomes" id="UP000550895">
    <property type="component" value="Unassembled WGS sequence"/>
</dbReference>
<evidence type="ECO:0000313" key="1">
    <source>
        <dbReference type="EMBL" id="MBB5274625.1"/>
    </source>
</evidence>
<gene>
    <name evidence="1" type="ORF">HNR26_000663</name>
</gene>
<organism evidence="1 2">
    <name type="scientific">Rhizobium rosettiformans</name>
    <dbReference type="NCBI Taxonomy" id="1368430"/>
    <lineage>
        <taxon>Bacteria</taxon>
        <taxon>Pseudomonadati</taxon>
        <taxon>Pseudomonadota</taxon>
        <taxon>Alphaproteobacteria</taxon>
        <taxon>Hyphomicrobiales</taxon>
        <taxon>Rhizobiaceae</taxon>
        <taxon>Rhizobium/Agrobacterium group</taxon>
        <taxon>Rhizobium</taxon>
    </lineage>
</organism>
<accession>A0A7W8HM35</accession>
<sequence>MQFKEYLVLTGRRIDCVEDRIQLRQDFGVPEADHFVSLLLQKVGSLLVSFKPFIRRMLGAVQLNDQADLMTSEIGKVGTDRDLSAEVAAIDWNAPEMAPEFPFGVSGLRSQALGIGAAKAIHGIGRSGHSCVPVP</sequence>
<protein>
    <submittedName>
        <fullName evidence="1">Uncharacterized protein</fullName>
    </submittedName>
</protein>